<dbReference type="AlphaFoldDB" id="A0A397STF2"/>
<dbReference type="Proteomes" id="UP000265703">
    <property type="component" value="Unassembled WGS sequence"/>
</dbReference>
<sequence>MSDPPRALTFSTKEMILSYTYTSSVQVIPALAIGAAAERARTISVGFNFIHEHGLVHTEEIY</sequence>
<protein>
    <submittedName>
        <fullName evidence="1">Uncharacterized protein</fullName>
    </submittedName>
</protein>
<gene>
    <name evidence="1" type="ORF">C1645_826727</name>
</gene>
<evidence type="ECO:0000313" key="2">
    <source>
        <dbReference type="Proteomes" id="UP000265703"/>
    </source>
</evidence>
<name>A0A397STF2_9GLOM</name>
<keyword evidence="2" id="KW-1185">Reference proteome</keyword>
<accession>A0A397STF2</accession>
<proteinExistence type="predicted"/>
<organism evidence="1 2">
    <name type="scientific">Glomus cerebriforme</name>
    <dbReference type="NCBI Taxonomy" id="658196"/>
    <lineage>
        <taxon>Eukaryota</taxon>
        <taxon>Fungi</taxon>
        <taxon>Fungi incertae sedis</taxon>
        <taxon>Mucoromycota</taxon>
        <taxon>Glomeromycotina</taxon>
        <taxon>Glomeromycetes</taxon>
        <taxon>Glomerales</taxon>
        <taxon>Glomeraceae</taxon>
        <taxon>Glomus</taxon>
    </lineage>
</organism>
<evidence type="ECO:0000313" key="1">
    <source>
        <dbReference type="EMBL" id="RIA88189.1"/>
    </source>
</evidence>
<comment type="caution">
    <text evidence="1">The sequence shown here is derived from an EMBL/GenBank/DDBJ whole genome shotgun (WGS) entry which is preliminary data.</text>
</comment>
<dbReference type="EMBL" id="QKYT01000275">
    <property type="protein sequence ID" value="RIA88189.1"/>
    <property type="molecule type" value="Genomic_DNA"/>
</dbReference>
<reference evidence="1 2" key="1">
    <citation type="submission" date="2018-06" db="EMBL/GenBank/DDBJ databases">
        <title>Comparative genomics reveals the genomic features of Rhizophagus irregularis, R. cerebriforme, R. diaphanum and Gigaspora rosea, and their symbiotic lifestyle signature.</title>
        <authorList>
            <person name="Morin E."/>
            <person name="San Clemente H."/>
            <person name="Chen E.C.H."/>
            <person name="De La Providencia I."/>
            <person name="Hainaut M."/>
            <person name="Kuo A."/>
            <person name="Kohler A."/>
            <person name="Murat C."/>
            <person name="Tang N."/>
            <person name="Roy S."/>
            <person name="Loubradou J."/>
            <person name="Henrissat B."/>
            <person name="Grigoriev I.V."/>
            <person name="Corradi N."/>
            <person name="Roux C."/>
            <person name="Martin F.M."/>
        </authorList>
    </citation>
    <scope>NUCLEOTIDE SEQUENCE [LARGE SCALE GENOMIC DNA]</scope>
    <source>
        <strain evidence="1 2">DAOM 227022</strain>
    </source>
</reference>